<feature type="compositionally biased region" description="Pro residues" evidence="4">
    <location>
        <begin position="1204"/>
        <end position="1213"/>
    </location>
</feature>
<feature type="compositionally biased region" description="Low complexity" evidence="4">
    <location>
        <begin position="2735"/>
        <end position="2747"/>
    </location>
</feature>
<feature type="compositionally biased region" description="Basic and acidic residues" evidence="4">
    <location>
        <begin position="2802"/>
        <end position="2815"/>
    </location>
</feature>
<feature type="compositionally biased region" description="Basic and acidic residues" evidence="4">
    <location>
        <begin position="2022"/>
        <end position="2064"/>
    </location>
</feature>
<feature type="region of interest" description="Disordered" evidence="4">
    <location>
        <begin position="1194"/>
        <end position="1413"/>
    </location>
</feature>
<feature type="compositionally biased region" description="Low complexity" evidence="4">
    <location>
        <begin position="1766"/>
        <end position="1785"/>
    </location>
</feature>
<feature type="compositionally biased region" description="Basic and acidic residues" evidence="4">
    <location>
        <begin position="1128"/>
        <end position="1137"/>
    </location>
</feature>
<feature type="compositionally biased region" description="Basic and acidic residues" evidence="4">
    <location>
        <begin position="617"/>
        <end position="626"/>
    </location>
</feature>
<keyword evidence="1" id="KW-0479">Metal-binding</keyword>
<feature type="compositionally biased region" description="Basic and acidic residues" evidence="4">
    <location>
        <begin position="1100"/>
        <end position="1110"/>
    </location>
</feature>
<feature type="compositionally biased region" description="Low complexity" evidence="4">
    <location>
        <begin position="133"/>
        <end position="146"/>
    </location>
</feature>
<dbReference type="GO" id="GO:0008270">
    <property type="term" value="F:zinc ion binding"/>
    <property type="evidence" value="ECO:0007669"/>
    <property type="project" value="UniProtKB-KW"/>
</dbReference>
<dbReference type="PANTHER" id="PTHR48125:SF10">
    <property type="entry name" value="OS12G0136300 PROTEIN"/>
    <property type="match status" value="1"/>
</dbReference>
<reference evidence="6" key="1">
    <citation type="submission" date="2014-11" db="EMBL/GenBank/DDBJ databases">
        <authorList>
            <person name="Otto D Thomas"/>
            <person name="Naeem Raeece"/>
        </authorList>
    </citation>
    <scope>NUCLEOTIDE SEQUENCE</scope>
</reference>
<feature type="compositionally biased region" description="Basic and acidic residues" evidence="4">
    <location>
        <begin position="1600"/>
        <end position="1612"/>
    </location>
</feature>
<feature type="compositionally biased region" description="Low complexity" evidence="4">
    <location>
        <begin position="1951"/>
        <end position="1964"/>
    </location>
</feature>
<protein>
    <recommendedName>
        <fullName evidence="5">CW-type domain-containing protein</fullName>
    </recommendedName>
</protein>
<feature type="compositionally biased region" description="Basic and acidic residues" evidence="4">
    <location>
        <begin position="1842"/>
        <end position="1868"/>
    </location>
</feature>
<feature type="region of interest" description="Disordered" evidence="4">
    <location>
        <begin position="333"/>
        <end position="468"/>
    </location>
</feature>
<dbReference type="VEuPathDB" id="CryptoDB:Cvel_8036"/>
<evidence type="ECO:0000256" key="3">
    <source>
        <dbReference type="ARBA" id="ARBA00022833"/>
    </source>
</evidence>
<feature type="compositionally biased region" description="Low complexity" evidence="4">
    <location>
        <begin position="402"/>
        <end position="411"/>
    </location>
</feature>
<evidence type="ECO:0000313" key="6">
    <source>
        <dbReference type="EMBL" id="CEM46765.1"/>
    </source>
</evidence>
<feature type="compositionally biased region" description="Low complexity" evidence="4">
    <location>
        <begin position="757"/>
        <end position="796"/>
    </location>
</feature>
<feature type="compositionally biased region" description="Basic and acidic residues" evidence="4">
    <location>
        <begin position="1221"/>
        <end position="1241"/>
    </location>
</feature>
<feature type="compositionally biased region" description="Basic and acidic residues" evidence="4">
    <location>
        <begin position="2784"/>
        <end position="2794"/>
    </location>
</feature>
<dbReference type="PANTHER" id="PTHR48125">
    <property type="entry name" value="LP07818P1"/>
    <property type="match status" value="1"/>
</dbReference>
<feature type="compositionally biased region" description="Basic and acidic residues" evidence="4">
    <location>
        <begin position="342"/>
        <end position="353"/>
    </location>
</feature>
<feature type="compositionally biased region" description="Low complexity" evidence="4">
    <location>
        <begin position="2274"/>
        <end position="2311"/>
    </location>
</feature>
<feature type="compositionally biased region" description="Low complexity" evidence="4">
    <location>
        <begin position="840"/>
        <end position="853"/>
    </location>
</feature>
<feature type="compositionally biased region" description="Basic and acidic residues" evidence="4">
    <location>
        <begin position="2826"/>
        <end position="2859"/>
    </location>
</feature>
<feature type="compositionally biased region" description="Basic and acidic residues" evidence="4">
    <location>
        <begin position="1513"/>
        <end position="1531"/>
    </location>
</feature>
<feature type="compositionally biased region" description="Basic residues" evidence="4">
    <location>
        <begin position="1905"/>
        <end position="1915"/>
    </location>
</feature>
<feature type="compositionally biased region" description="Basic and acidic residues" evidence="4">
    <location>
        <begin position="2244"/>
        <end position="2257"/>
    </location>
</feature>
<feature type="compositionally biased region" description="Low complexity" evidence="4">
    <location>
        <begin position="1577"/>
        <end position="1592"/>
    </location>
</feature>
<dbReference type="EMBL" id="CDMZ01003546">
    <property type="protein sequence ID" value="CEM46765.1"/>
    <property type="molecule type" value="Genomic_DNA"/>
</dbReference>
<feature type="compositionally biased region" description="Basic and acidic residues" evidence="4">
    <location>
        <begin position="1459"/>
        <end position="1507"/>
    </location>
</feature>
<gene>
    <name evidence="6" type="ORF">Cvel_8036</name>
</gene>
<sequence length="2908" mass="308576">MTSGQRTDAVPDQEVADWVECSRCKKWRRWFFTDTVPETWVCEQNVDIRHNSCDIEEQEEGIADKEFETFLWVTEVLNRLKQSGLTPKELDTPQGPPLPWENRFWNVAKHIFVKFETVAPIPPPIKSYLSQSLGAGRSSGVSRAGRQPTRAAPKPGGTSRPARPLHESSRAAGSSAAPKARPPAFESASTFRPPPAGGNVIPNVAIRVAPHSSVSASPASKAAPSPHHIHQRQGGAGLQQDVPDDHLGAEADWLSFEGSEGGLGMAQEVAAASAPLPHPGAMAHLPAATSFGYGPFMNMHAPRYPPTATMPRRAILSQPPHSHAPIFTQALMGEASPGTTPKGEDSTLHRSEGSLHGGYGGGRGGGQIRGPGPSPLNSGRAMLPHQGLSAKPTPGMAGKQPGGPQQQQQTTNRIGFPLMHAPSPTSSPSAAAAAATPEGGQTETGAASAPSAFFPSMHQGQGQGDDGGVTPPVDDAVAAVLPPHANLPLTEDYNVWAGMAHPAFGTPQGWLGGLDVGRGNGGMYTQGTSGSPFFRHPHPQHVPINTGMPQARPVHIAQGGKPRRDSGAAARVPVGRGPPRGAGGGLPPSAGGGTSPSPSLGPERSISAQSGLSQQTEGRRGQPVERERSAAFLGGLPGGGVGGAAASGTVRSSLEKLEIEYSDQVPSRPVLDRVVAFPYEGAMPSFIGLLKGRQVLFASKEWAERLKLTQASDGQFELVYVPPVSDQKRKQQQKQKEKEERERVQEDRERAKREMFQAGAVGAAASSASASSSAAEGSPPPQESSASSSSSSAEPGVEGGGAPREESGEKAAKNEGEDSPTGRIKIEGDETAKKTEDPSQRAAVAPSSAASSCPPSPSPPDSSSANAGPEPEGASAAASGAAVAAASGVEKGSGLREDGTGGEKEGEQTQEREDGQEEDEMVQVGVNALPQPDGTVLFEPLMQHRDAEPPDRFRIPANHPAAIYTFPDPHLYSGHSGNAVARIGKSPTKKPQKGGQQKGAKERGKKRKAADREDSAVGEKDGRQNGQGAEVKTKTEDEEAQKEGGEEKDASDVVEETSKKPPTGAPEGGERSRTEGGRSAETAAADGGDTSMVDVGDDSAEGKDTGRGDEGVEGTAAVAVREGALEGAEDRDGEGGKGRLEIIRSDFDPMQWINRVPWYRNYLRWKRGEGRTDEDTVFAKFEFESYPVASPEVESLLSAERSPDAPPEEPFIPPLRQEASTFKERLRTIRDAFAERAERGRKATFLSGAQEMSPSASSPPSQPQAQQQSKRQVEREREREKAQQRRAQREAERESERERERAAAESGDGLNGTGGTSRAAMETLEGFLRQKAGSIRSSVLENPHERDAGAGDGRSPVEGRGGTGRKKDKRGRPLKRVMDLSDAETQQGDAGGDGPSPEALLDPEPSSPFYREYHTTVEGGVSLPFLRVFAVEADARGESSEDVLSGYCHRLEERQDRLRAQAAEKEAADKKAEAVRQEEERVRKNREKKEAEEQEKQAKELRKQKREEKKRKQQEDLIEKQRQQLERLQREHQRKMSAAESAPASSASALASGLALSGADRMSSSSVADQKKETADRPPLSSPQASPAARPLMPQEDGGGEPKHVPLERLQEDDGPGTADEPMGGEKGLFDDEEEEREGSGEAKEEQEDEQEKEEEERGKGKGKKGRPSAAAGDTKNKKKEGAQSPSPSPSRGGKRVVSSSVADSSVSPKAKGPPGPSGKKRGRAETAPELPPPESPRKEKGKEKKKEGKRNAAEDIPEDAESENPSASSSSSSASASAAPPASAVKEKAKGKEKSDELEKDEKRGVKRSRESKAQEGASTPSKEEQEEERKTKKPAKGKPQKTEKKRGREEKEPKTADKASADRGKSDDDEEEKSAAAPPPSPKPSVSRSDSRKASAQPGPSEKKKRGRLKNRRGSGSSSSEAEKEADNEASASASAAPATPQLPPAGPKFPELSPLSSPSSADSDEEDEEGDKGGKRKGRKPSGVKDVKSSVSPPKEKAKETKSRKKQKASAEEEDEEDKEQREKSRGSQQRKGKEANEHAKEKSRSRKAEAESSKKREQVRGGKGKRKSTSPAPPSPASPPPPKSPPLEKITPSASPASLRALGLSPIQEDEDEPDEEDGEAGPSEQLPPAAAEVAAVDEKKDKKKKEKKDKVHKKKKDKHSHDTTPPSAPIASPQLESVSKKPRKEKEKEKRKSTSASSSKASGEAFLASHPKAEEKASDGAADDDDEALPQKKRPQPRKTSDEAKKGKKEDAEAPDDFLLPQKKRRAVALPKATETAPPAAQTASAFSSGFTQPSLAPAASVAAVPPARPFLSSHLSPGGSPDAAAMPPPFNRLMQQQGNGSQSPQHIRPPQAPVGFTNGPPQGRHALANQHPHRPAPLSVHSAGQQQQQGALPPSPGRSISFPAPVVIRPPASPERSFSARLPVGLDAQARGAGVASGGVTGSPQRQHAGSSPPKSPGLSRGHLGDPFLPQQSGVGRELPPPGALSAAAAGARETTHPSLLSPISAISEAKSSVSRISRRPDSSPGLTFARHPPETGPLTGSEGMSVPPPPFPNTFASAPSRGWGVGPEMGGRSGTAELRTSPTSHSRIASPPRSSGFAPAPSGFTSGPPPAVGRPGPSSERARDRDIEASNAGALVERDRDRGGVRMSDLDSPQSSNALSRQQSLRGNALQPMGWDRDRERGGVRGGNEKGRERDRDIERERDRDRLSPPPSWAAERNRGGPPASLQRGFSRRSSSPSPRGRMDPAGGSSALLDHVGPVGGRRSAQNWGLEEGELPDSERRPARPPREMPPVGRVPERPQRERDRDLEWGGGAGAGGWGDRDRERDWERERDRDRGPAPRPGSREGEREPRRLPPPPPVLLLPGGASAPIHSPVASQSSSQQPSRLSREDSWAGGRRGTSR</sequence>
<feature type="compositionally biased region" description="Pro residues" evidence="4">
    <location>
        <begin position="2075"/>
        <end position="2089"/>
    </location>
</feature>
<feature type="compositionally biased region" description="Gly residues" evidence="4">
    <location>
        <begin position="355"/>
        <end position="369"/>
    </location>
</feature>
<feature type="compositionally biased region" description="Low complexity" evidence="4">
    <location>
        <begin position="861"/>
        <end position="892"/>
    </location>
</feature>
<feature type="compositionally biased region" description="Polar residues" evidence="4">
    <location>
        <begin position="2585"/>
        <end position="2594"/>
    </location>
</feature>
<feature type="compositionally biased region" description="Polar residues" evidence="4">
    <location>
        <begin position="606"/>
        <end position="616"/>
    </location>
</feature>
<feature type="compositionally biased region" description="Low complexity" evidence="4">
    <location>
        <begin position="1538"/>
        <end position="1559"/>
    </location>
</feature>
<feature type="compositionally biased region" description="Gly residues" evidence="4">
    <location>
        <begin position="2570"/>
        <end position="2580"/>
    </location>
</feature>
<feature type="compositionally biased region" description="Basic and acidic residues" evidence="4">
    <location>
        <begin position="1010"/>
        <end position="1023"/>
    </location>
</feature>
<dbReference type="Gene3D" id="3.30.40.100">
    <property type="match status" value="1"/>
</dbReference>
<feature type="compositionally biased region" description="Low complexity" evidence="4">
    <location>
        <begin position="212"/>
        <end position="226"/>
    </location>
</feature>
<evidence type="ECO:0000259" key="5">
    <source>
        <dbReference type="PROSITE" id="PS51050"/>
    </source>
</evidence>
<feature type="compositionally biased region" description="Basic and acidic residues" evidence="4">
    <location>
        <begin position="1986"/>
        <end position="2004"/>
    </location>
</feature>
<feature type="compositionally biased region" description="Basic and acidic residues" evidence="4">
    <location>
        <begin position="1271"/>
        <end position="1303"/>
    </location>
</feature>
<feature type="compositionally biased region" description="Low complexity" evidence="4">
    <location>
        <begin position="567"/>
        <end position="577"/>
    </location>
</feature>
<feature type="compositionally biased region" description="Low complexity" evidence="4">
    <location>
        <begin position="1253"/>
        <end position="1270"/>
    </location>
</feature>
<dbReference type="PROSITE" id="PS51050">
    <property type="entry name" value="ZF_CW"/>
    <property type="match status" value="1"/>
</dbReference>
<dbReference type="Pfam" id="PF07496">
    <property type="entry name" value="zf-CW"/>
    <property type="match status" value="1"/>
</dbReference>
<feature type="compositionally biased region" description="Basic and acidic residues" evidence="4">
    <location>
        <begin position="1031"/>
        <end position="1059"/>
    </location>
</feature>
<feature type="compositionally biased region" description="Low complexity" evidence="4">
    <location>
        <begin position="2868"/>
        <end position="2892"/>
    </location>
</feature>
<organism evidence="6">
    <name type="scientific">Chromera velia CCMP2878</name>
    <dbReference type="NCBI Taxonomy" id="1169474"/>
    <lineage>
        <taxon>Eukaryota</taxon>
        <taxon>Sar</taxon>
        <taxon>Alveolata</taxon>
        <taxon>Colpodellida</taxon>
        <taxon>Chromeraceae</taxon>
        <taxon>Chromera</taxon>
    </lineage>
</organism>
<feature type="compositionally biased region" description="Basic and acidic residues" evidence="4">
    <location>
        <begin position="1736"/>
        <end position="1754"/>
    </location>
</feature>
<feature type="compositionally biased region" description="Low complexity" evidence="4">
    <location>
        <begin position="1931"/>
        <end position="1941"/>
    </location>
</feature>
<feature type="compositionally biased region" description="Acidic residues" evidence="4">
    <location>
        <begin position="1645"/>
        <end position="1655"/>
    </location>
</feature>
<feature type="compositionally biased region" description="Polar residues" evidence="4">
    <location>
        <begin position="2658"/>
        <end position="2673"/>
    </location>
</feature>
<evidence type="ECO:0000256" key="4">
    <source>
        <dbReference type="SAM" id="MobiDB-lite"/>
    </source>
</evidence>
<feature type="compositionally biased region" description="Basic and acidic residues" evidence="4">
    <location>
        <begin position="1786"/>
        <end position="1815"/>
    </location>
</feature>
<feature type="region of interest" description="Disordered" evidence="4">
    <location>
        <begin position="525"/>
        <end position="626"/>
    </location>
</feature>
<dbReference type="InterPro" id="IPR011124">
    <property type="entry name" value="Znf_CW"/>
</dbReference>
<feature type="region of interest" description="Disordered" evidence="4">
    <location>
        <begin position="1459"/>
        <end position="2908"/>
    </location>
</feature>
<feature type="compositionally biased region" description="Basic and acidic residues" evidence="4">
    <location>
        <begin position="803"/>
        <end position="816"/>
    </location>
</feature>
<feature type="region of interest" description="Disordered" evidence="4">
    <location>
        <begin position="133"/>
        <end position="196"/>
    </location>
</feature>
<feature type="compositionally biased region" description="Low complexity" evidence="4">
    <location>
        <begin position="2125"/>
        <end position="2139"/>
    </location>
</feature>
<feature type="compositionally biased region" description="Basic residues" evidence="4">
    <location>
        <begin position="1363"/>
        <end position="1375"/>
    </location>
</feature>
<accession>A0A0G4HR34</accession>
<feature type="compositionally biased region" description="Gly residues" evidence="4">
    <location>
        <begin position="2816"/>
        <end position="2825"/>
    </location>
</feature>
<feature type="compositionally biased region" description="Acidic residues" evidence="4">
    <location>
        <begin position="2112"/>
        <end position="2124"/>
    </location>
</feature>
<feature type="domain" description="CW-type" evidence="5">
    <location>
        <begin position="12"/>
        <end position="61"/>
    </location>
</feature>
<feature type="compositionally biased region" description="Basic residues" evidence="4">
    <location>
        <begin position="2146"/>
        <end position="2163"/>
    </location>
</feature>
<feature type="compositionally biased region" description="Basic and acidic residues" evidence="4">
    <location>
        <begin position="824"/>
        <end position="839"/>
    </location>
</feature>
<proteinExistence type="predicted"/>
<feature type="compositionally biased region" description="Basic and acidic residues" evidence="4">
    <location>
        <begin position="893"/>
        <end position="913"/>
    </location>
</feature>
<feature type="compositionally biased region" description="Basic and acidic residues" evidence="4">
    <location>
        <begin position="2682"/>
        <end position="2714"/>
    </location>
</feature>
<feature type="region of interest" description="Disordered" evidence="4">
    <location>
        <begin position="724"/>
        <end position="934"/>
    </location>
</feature>
<keyword evidence="3" id="KW-0862">Zinc</keyword>
<feature type="compositionally biased region" description="Low complexity" evidence="4">
    <location>
        <begin position="421"/>
        <end position="460"/>
    </location>
</feature>
<evidence type="ECO:0000256" key="1">
    <source>
        <dbReference type="ARBA" id="ARBA00022723"/>
    </source>
</evidence>
<feature type="compositionally biased region" description="Basic and acidic residues" evidence="4">
    <location>
        <begin position="1068"/>
        <end position="1078"/>
    </location>
</feature>
<feature type="region of interest" description="Disordered" evidence="4">
    <location>
        <begin position="212"/>
        <end position="244"/>
    </location>
</feature>
<keyword evidence="2" id="KW-0863">Zinc-finger</keyword>
<feature type="compositionally biased region" description="Low complexity" evidence="4">
    <location>
        <begin position="1697"/>
        <end position="1711"/>
    </location>
</feature>
<feature type="compositionally biased region" description="Gly residues" evidence="4">
    <location>
        <begin position="578"/>
        <end position="594"/>
    </location>
</feature>
<feature type="compositionally biased region" description="Basic and acidic residues" evidence="4">
    <location>
        <begin position="726"/>
        <end position="755"/>
    </location>
</feature>
<evidence type="ECO:0000256" key="2">
    <source>
        <dbReference type="ARBA" id="ARBA00022771"/>
    </source>
</evidence>
<feature type="region of interest" description="Disordered" evidence="4">
    <location>
        <begin position="962"/>
        <end position="1137"/>
    </location>
</feature>
<feature type="compositionally biased region" description="Basic and acidic residues" evidence="4">
    <location>
        <begin position="1823"/>
        <end position="1832"/>
    </location>
</feature>
<name>A0A0G4HR34_9ALVE</name>
<feature type="compositionally biased region" description="Polar residues" evidence="4">
    <location>
        <begin position="2339"/>
        <end position="2351"/>
    </location>
</feature>